<dbReference type="SUPFAM" id="SSF46934">
    <property type="entry name" value="UBA-like"/>
    <property type="match status" value="1"/>
</dbReference>
<dbReference type="InterPro" id="IPR039310">
    <property type="entry name" value="UBALD1/2"/>
</dbReference>
<feature type="compositionally biased region" description="Polar residues" evidence="2">
    <location>
        <begin position="98"/>
        <end position="119"/>
    </location>
</feature>
<proteinExistence type="inferred from homology"/>
<feature type="domain" description="UBA-like" evidence="3">
    <location>
        <begin position="5"/>
        <end position="46"/>
    </location>
</feature>
<dbReference type="Pfam" id="PF22566">
    <property type="entry name" value="UBA_8"/>
    <property type="match status" value="1"/>
</dbReference>
<dbReference type="Gene3D" id="1.10.8.10">
    <property type="entry name" value="DNA helicase RuvA subunit, C-terminal domain"/>
    <property type="match status" value="1"/>
</dbReference>
<dbReference type="InterPro" id="IPR054109">
    <property type="entry name" value="UBA_8"/>
</dbReference>
<protein>
    <submittedName>
        <fullName evidence="4">UBALD2</fullName>
    </submittedName>
</protein>
<dbReference type="InterPro" id="IPR009060">
    <property type="entry name" value="UBA-like_sf"/>
</dbReference>
<reference evidence="4" key="1">
    <citation type="submission" date="2020-06" db="EMBL/GenBank/DDBJ databases">
        <title>Draft genome of Bugula neritina, a colonial animal packing powerful symbionts and potential medicines.</title>
        <authorList>
            <person name="Rayko M."/>
        </authorList>
    </citation>
    <scope>NUCLEOTIDE SEQUENCE [LARGE SCALE GENOMIC DNA]</scope>
    <source>
        <strain evidence="4">Kwan_BN1</strain>
    </source>
</reference>
<evidence type="ECO:0000256" key="1">
    <source>
        <dbReference type="ARBA" id="ARBA00006090"/>
    </source>
</evidence>
<comment type="similarity">
    <text evidence="1">Belongs to the UBALD family.</text>
</comment>
<evidence type="ECO:0000313" key="5">
    <source>
        <dbReference type="Proteomes" id="UP000593567"/>
    </source>
</evidence>
<feature type="region of interest" description="Disordered" evidence="2">
    <location>
        <begin position="94"/>
        <end position="126"/>
    </location>
</feature>
<dbReference type="CDD" id="cd14343">
    <property type="entry name" value="UBA_F100B_like"/>
    <property type="match status" value="1"/>
</dbReference>
<organism evidence="4 5">
    <name type="scientific">Bugula neritina</name>
    <name type="common">Brown bryozoan</name>
    <name type="synonym">Sertularia neritina</name>
    <dbReference type="NCBI Taxonomy" id="10212"/>
    <lineage>
        <taxon>Eukaryota</taxon>
        <taxon>Metazoa</taxon>
        <taxon>Spiralia</taxon>
        <taxon>Lophotrochozoa</taxon>
        <taxon>Bryozoa</taxon>
        <taxon>Gymnolaemata</taxon>
        <taxon>Cheilostomatida</taxon>
        <taxon>Flustrina</taxon>
        <taxon>Buguloidea</taxon>
        <taxon>Bugulidae</taxon>
        <taxon>Bugula</taxon>
    </lineage>
</organism>
<keyword evidence="5" id="KW-1185">Reference proteome</keyword>
<dbReference type="OrthoDB" id="6093553at2759"/>
<evidence type="ECO:0000259" key="3">
    <source>
        <dbReference type="Pfam" id="PF22566"/>
    </source>
</evidence>
<dbReference type="PANTHER" id="PTHR31993">
    <property type="entry name" value="UBA-LIKE DOMAIN-CONTAINING PROTEIN 2"/>
    <property type="match status" value="1"/>
</dbReference>
<evidence type="ECO:0000313" key="4">
    <source>
        <dbReference type="EMBL" id="KAF6019227.1"/>
    </source>
</evidence>
<dbReference type="PANTHER" id="PTHR31993:SF4">
    <property type="entry name" value="UBA-LIKE DOMAIN-CONTAINING PROTEIN"/>
    <property type="match status" value="1"/>
</dbReference>
<evidence type="ECO:0000256" key="2">
    <source>
        <dbReference type="SAM" id="MobiDB-lite"/>
    </source>
</evidence>
<gene>
    <name evidence="4" type="ORF">EB796_022468</name>
</gene>
<accession>A0A7J7J087</accession>
<sequence length="126" mass="13892">MDGLREQILINQFVMTSGCSPDQARQYLQASQWQYETALSLFFQESTAVPIPNRCRNCGDSHSHLTVCVPTNTPATPPQFPDALAAFSKMSATDHNKFSSSPANFFTTAPQQVSQTQSPKHIEVGK</sequence>
<dbReference type="EMBL" id="VXIV02003249">
    <property type="protein sequence ID" value="KAF6019227.1"/>
    <property type="molecule type" value="Genomic_DNA"/>
</dbReference>
<comment type="caution">
    <text evidence="4">The sequence shown here is derived from an EMBL/GenBank/DDBJ whole genome shotgun (WGS) entry which is preliminary data.</text>
</comment>
<dbReference type="PROSITE" id="PS51257">
    <property type="entry name" value="PROKAR_LIPOPROTEIN"/>
    <property type="match status" value="1"/>
</dbReference>
<dbReference type="AlphaFoldDB" id="A0A7J7J087"/>
<name>A0A7J7J087_BUGNE</name>
<dbReference type="Proteomes" id="UP000593567">
    <property type="component" value="Unassembled WGS sequence"/>
</dbReference>